<gene>
    <name evidence="1" type="ORF">GMARGA_LOCUS30032</name>
</gene>
<feature type="non-terminal residue" evidence="1">
    <location>
        <position position="1"/>
    </location>
</feature>
<sequence>LIVIDDREHVEEKISIMKRILLKELIIEEYFDFRAFEYDQEETEEELTAHIQESGIASNK</sequence>
<dbReference type="EMBL" id="CAJVQB010041541">
    <property type="protein sequence ID" value="CAG8829613.1"/>
    <property type="molecule type" value="Genomic_DNA"/>
</dbReference>
<feature type="non-terminal residue" evidence="1">
    <location>
        <position position="60"/>
    </location>
</feature>
<comment type="caution">
    <text evidence="1">The sequence shown here is derived from an EMBL/GenBank/DDBJ whole genome shotgun (WGS) entry which is preliminary data.</text>
</comment>
<proteinExistence type="predicted"/>
<name>A0ABN7WFF0_GIGMA</name>
<evidence type="ECO:0000313" key="1">
    <source>
        <dbReference type="EMBL" id="CAG8829613.1"/>
    </source>
</evidence>
<evidence type="ECO:0000313" key="2">
    <source>
        <dbReference type="Proteomes" id="UP000789901"/>
    </source>
</evidence>
<organism evidence="1 2">
    <name type="scientific">Gigaspora margarita</name>
    <dbReference type="NCBI Taxonomy" id="4874"/>
    <lineage>
        <taxon>Eukaryota</taxon>
        <taxon>Fungi</taxon>
        <taxon>Fungi incertae sedis</taxon>
        <taxon>Mucoromycota</taxon>
        <taxon>Glomeromycotina</taxon>
        <taxon>Glomeromycetes</taxon>
        <taxon>Diversisporales</taxon>
        <taxon>Gigasporaceae</taxon>
        <taxon>Gigaspora</taxon>
    </lineage>
</organism>
<protein>
    <submittedName>
        <fullName evidence="1">29806_t:CDS:1</fullName>
    </submittedName>
</protein>
<reference evidence="1 2" key="1">
    <citation type="submission" date="2021-06" db="EMBL/GenBank/DDBJ databases">
        <authorList>
            <person name="Kallberg Y."/>
            <person name="Tangrot J."/>
            <person name="Rosling A."/>
        </authorList>
    </citation>
    <scope>NUCLEOTIDE SEQUENCE [LARGE SCALE GENOMIC DNA]</scope>
    <source>
        <strain evidence="1 2">120-4 pot B 10/14</strain>
    </source>
</reference>
<accession>A0ABN7WFF0</accession>
<keyword evidence="2" id="KW-1185">Reference proteome</keyword>
<dbReference type="Proteomes" id="UP000789901">
    <property type="component" value="Unassembled WGS sequence"/>
</dbReference>